<dbReference type="InterPro" id="IPR050216">
    <property type="entry name" value="LRR_domain-containing"/>
</dbReference>
<feature type="region of interest" description="Disordered" evidence="3">
    <location>
        <begin position="109"/>
        <end position="145"/>
    </location>
</feature>
<dbReference type="GO" id="GO:0005737">
    <property type="term" value="C:cytoplasm"/>
    <property type="evidence" value="ECO:0007669"/>
    <property type="project" value="TreeGrafter"/>
</dbReference>
<dbReference type="SMART" id="SM00369">
    <property type="entry name" value="LRR_TYP"/>
    <property type="match status" value="3"/>
</dbReference>
<evidence type="ECO:0000313" key="5">
    <source>
        <dbReference type="Proteomes" id="UP000002258"/>
    </source>
</evidence>
<feature type="region of interest" description="Disordered" evidence="3">
    <location>
        <begin position="56"/>
        <end position="97"/>
    </location>
</feature>
<feature type="compositionally biased region" description="Acidic residues" evidence="3">
    <location>
        <begin position="84"/>
        <end position="97"/>
    </location>
</feature>
<dbReference type="PANTHER" id="PTHR48051">
    <property type="match status" value="1"/>
</dbReference>
<feature type="region of interest" description="Disordered" evidence="3">
    <location>
        <begin position="1"/>
        <end position="26"/>
    </location>
</feature>
<dbReference type="SUPFAM" id="SSF52058">
    <property type="entry name" value="L domain-like"/>
    <property type="match status" value="1"/>
</dbReference>
<dbReference type="STRING" id="322104.A3LPN9"/>
<dbReference type="Pfam" id="PF13855">
    <property type="entry name" value="LRR_8"/>
    <property type="match status" value="1"/>
</dbReference>
<dbReference type="OMA" id="YDVSYQE"/>
<organism evidence="4 5">
    <name type="scientific">Scheffersomyces stipitis (strain ATCC 58785 / CBS 6054 / NBRC 10063 / NRRL Y-11545)</name>
    <name type="common">Yeast</name>
    <name type="synonym">Pichia stipitis</name>
    <dbReference type="NCBI Taxonomy" id="322104"/>
    <lineage>
        <taxon>Eukaryota</taxon>
        <taxon>Fungi</taxon>
        <taxon>Dikarya</taxon>
        <taxon>Ascomycota</taxon>
        <taxon>Saccharomycotina</taxon>
        <taxon>Pichiomycetes</taxon>
        <taxon>Debaryomycetaceae</taxon>
        <taxon>Scheffersomyces</taxon>
    </lineage>
</organism>
<dbReference type="InParanoid" id="A3LPN9"/>
<dbReference type="HOGENOM" id="CLU_030658_0_0_1"/>
<gene>
    <name evidence="4" type="ORF">PICST_54126</name>
</gene>
<dbReference type="GeneID" id="4837564"/>
<dbReference type="RefSeq" id="XP_001382559.1">
    <property type="nucleotide sequence ID" value="XM_001382522.1"/>
</dbReference>
<dbReference type="Gene3D" id="3.80.10.10">
    <property type="entry name" value="Ribonuclease Inhibitor"/>
    <property type="match status" value="1"/>
</dbReference>
<dbReference type="KEGG" id="pic:PICST_54126"/>
<dbReference type="InterPro" id="IPR003591">
    <property type="entry name" value="Leu-rich_rpt_typical-subtyp"/>
</dbReference>
<evidence type="ECO:0000256" key="1">
    <source>
        <dbReference type="ARBA" id="ARBA00022614"/>
    </source>
</evidence>
<dbReference type="PANTHER" id="PTHR48051:SF46">
    <property type="entry name" value="LEUCINE RICH REPEAT-CONTAINING DOMAIN PROTEIN"/>
    <property type="match status" value="1"/>
</dbReference>
<dbReference type="eggNOG" id="KOG0619">
    <property type="taxonomic scope" value="Eukaryota"/>
</dbReference>
<keyword evidence="5" id="KW-1185">Reference proteome</keyword>
<feature type="compositionally biased region" description="Basic and acidic residues" evidence="3">
    <location>
        <begin position="66"/>
        <end position="83"/>
    </location>
</feature>
<keyword evidence="1" id="KW-0433">Leucine-rich repeat</keyword>
<dbReference type="Proteomes" id="UP000002258">
    <property type="component" value="Chromosome 2"/>
</dbReference>
<dbReference type="InterPro" id="IPR001611">
    <property type="entry name" value="Leu-rich_rpt"/>
</dbReference>
<accession>A3LPN9</accession>
<evidence type="ECO:0000256" key="3">
    <source>
        <dbReference type="SAM" id="MobiDB-lite"/>
    </source>
</evidence>
<dbReference type="EMBL" id="CP000496">
    <property type="protein sequence ID" value="ABN64530.1"/>
    <property type="molecule type" value="Genomic_DNA"/>
</dbReference>
<reference evidence="4 5" key="1">
    <citation type="journal article" date="2007" name="Nat. Biotechnol.">
        <title>Genome sequence of the lignocellulose-bioconverting and xylose-fermenting yeast Pichia stipitis.</title>
        <authorList>
            <person name="Jeffries T.W."/>
            <person name="Grigoriev I.V."/>
            <person name="Grimwood J."/>
            <person name="Laplaza J.M."/>
            <person name="Aerts A."/>
            <person name="Salamov A."/>
            <person name="Schmutz J."/>
            <person name="Lindquist E."/>
            <person name="Dehal P."/>
            <person name="Shapiro H."/>
            <person name="Jin Y.S."/>
            <person name="Passoth V."/>
            <person name="Richardson P.M."/>
        </authorList>
    </citation>
    <scope>NUCLEOTIDE SEQUENCE [LARGE SCALE GENOMIC DNA]</scope>
    <source>
        <strain evidence="5">ATCC 58785 / CBS 6054 / NBRC 10063 / NRRL Y-11545</strain>
    </source>
</reference>
<dbReference type="OrthoDB" id="1517790at2759"/>
<dbReference type="InterPro" id="IPR032675">
    <property type="entry name" value="LRR_dom_sf"/>
</dbReference>
<sequence length="468" mass="53722">MEKENPLLPFAFNSSSFNDNLPLDTTPRKRAVRDENVSLAYRTRKSEASRTLNRPTLAFAPSLKRKMGESFNEKDDIKRRETEFDSEPTVLEDSEEDDYKENISYKSILPPSSPPLDHPLVSEFDFNTNTNSRYDLPESPENKHDYNDFPSESQSYSPVKAKQFSSEADFGIDSFNRFKNISNRCPSSTGDRAFEESQVSYVKARDIILASFEDVKTVIDLEGMSLYELPDEIKDMNNLVIFQSDLEPISYQLYLSNNKLRCLPPSLFKFTKLNVLGLRQNKISSLPACINKLVHLTDLNIGSNRLQFLPSQILELPSLQTFRAGPNPFLKVPEDAIPVENIEGNSLRQKKFVSKPRILASNRSLVPSLKTICLNRIAQYDVSYQETKKWKKFTPKLYHSMIIRAIKKGHYHQSCSECSNIVVEAYAEVFEWWDILQNKNVPVRRQLCSGGCLERYQAHNINEIDEIA</sequence>
<dbReference type="AlphaFoldDB" id="A3LPN9"/>
<keyword evidence="2" id="KW-0677">Repeat</keyword>
<proteinExistence type="predicted"/>
<evidence type="ECO:0000313" key="4">
    <source>
        <dbReference type="EMBL" id="ABN64530.1"/>
    </source>
</evidence>
<name>A3LPN9_PICST</name>
<protein>
    <submittedName>
        <fullName evidence="4">Uncharacterized protein</fullName>
    </submittedName>
</protein>
<evidence type="ECO:0000256" key="2">
    <source>
        <dbReference type="ARBA" id="ARBA00022737"/>
    </source>
</evidence>